<dbReference type="AlphaFoldDB" id="A0A0E9QUY2"/>
<proteinExistence type="predicted"/>
<reference evidence="1" key="1">
    <citation type="submission" date="2014-11" db="EMBL/GenBank/DDBJ databases">
        <authorList>
            <person name="Amaro Gonzalez C."/>
        </authorList>
    </citation>
    <scope>NUCLEOTIDE SEQUENCE</scope>
</reference>
<accession>A0A0E9QUY2</accession>
<evidence type="ECO:0000313" key="1">
    <source>
        <dbReference type="EMBL" id="JAH19908.1"/>
    </source>
</evidence>
<dbReference type="EMBL" id="GBXM01088669">
    <property type="protein sequence ID" value="JAH19908.1"/>
    <property type="molecule type" value="Transcribed_RNA"/>
</dbReference>
<organism evidence="1">
    <name type="scientific">Anguilla anguilla</name>
    <name type="common">European freshwater eel</name>
    <name type="synonym">Muraena anguilla</name>
    <dbReference type="NCBI Taxonomy" id="7936"/>
    <lineage>
        <taxon>Eukaryota</taxon>
        <taxon>Metazoa</taxon>
        <taxon>Chordata</taxon>
        <taxon>Craniata</taxon>
        <taxon>Vertebrata</taxon>
        <taxon>Euteleostomi</taxon>
        <taxon>Actinopterygii</taxon>
        <taxon>Neopterygii</taxon>
        <taxon>Teleostei</taxon>
        <taxon>Anguilliformes</taxon>
        <taxon>Anguillidae</taxon>
        <taxon>Anguilla</taxon>
    </lineage>
</organism>
<name>A0A0E9QUY2_ANGAN</name>
<protein>
    <submittedName>
        <fullName evidence="1">Uncharacterized protein</fullName>
    </submittedName>
</protein>
<reference evidence="1" key="2">
    <citation type="journal article" date="2015" name="Fish Shellfish Immunol.">
        <title>Early steps in the European eel (Anguilla anguilla)-Vibrio vulnificus interaction in the gills: Role of the RtxA13 toxin.</title>
        <authorList>
            <person name="Callol A."/>
            <person name="Pajuelo D."/>
            <person name="Ebbesson L."/>
            <person name="Teles M."/>
            <person name="MacKenzie S."/>
            <person name="Amaro C."/>
        </authorList>
    </citation>
    <scope>NUCLEOTIDE SEQUENCE</scope>
</reference>
<sequence length="38" mass="4486">MKKQQNFALLPTCSPEDVFNRRKYMQLVKPTKSQGFLL</sequence>